<dbReference type="SMART" id="SM00575">
    <property type="entry name" value="ZnF_PMZ"/>
    <property type="match status" value="1"/>
</dbReference>
<dbReference type="GO" id="GO:0008270">
    <property type="term" value="F:zinc ion binding"/>
    <property type="evidence" value="ECO:0007669"/>
    <property type="project" value="UniProtKB-KW"/>
</dbReference>
<keyword evidence="1" id="KW-0479">Metal-binding</keyword>
<dbReference type="GO" id="GO:0003676">
    <property type="term" value="F:nucleic acid binding"/>
    <property type="evidence" value="ECO:0007669"/>
    <property type="project" value="InterPro"/>
</dbReference>
<dbReference type="RefSeq" id="XP_016500450.1">
    <property type="nucleotide sequence ID" value="XM_016644964.1"/>
</dbReference>
<feature type="domain" description="SWIM-type" evidence="6">
    <location>
        <begin position="31"/>
        <end position="63"/>
    </location>
</feature>
<reference evidence="7" key="1">
    <citation type="submission" date="2025-08" db="UniProtKB">
        <authorList>
            <consortium name="RefSeq"/>
        </authorList>
    </citation>
    <scope>IDENTIFICATION</scope>
</reference>
<proteinExistence type="predicted"/>
<evidence type="ECO:0000256" key="4">
    <source>
        <dbReference type="PROSITE-ProRule" id="PRU00047"/>
    </source>
</evidence>
<dbReference type="AlphaFoldDB" id="A0A1S4CH01"/>
<evidence type="ECO:0000259" key="6">
    <source>
        <dbReference type="PROSITE" id="PS50966"/>
    </source>
</evidence>
<organism evidence="7">
    <name type="scientific">Nicotiana tabacum</name>
    <name type="common">Common tobacco</name>
    <dbReference type="NCBI Taxonomy" id="4097"/>
    <lineage>
        <taxon>Eukaryota</taxon>
        <taxon>Viridiplantae</taxon>
        <taxon>Streptophyta</taxon>
        <taxon>Embryophyta</taxon>
        <taxon>Tracheophyta</taxon>
        <taxon>Spermatophyta</taxon>
        <taxon>Magnoliopsida</taxon>
        <taxon>eudicotyledons</taxon>
        <taxon>Gunneridae</taxon>
        <taxon>Pentapetalae</taxon>
        <taxon>asterids</taxon>
        <taxon>lamiids</taxon>
        <taxon>Solanales</taxon>
        <taxon>Solanaceae</taxon>
        <taxon>Nicotianoideae</taxon>
        <taxon>Nicotianeae</taxon>
        <taxon>Nicotiana</taxon>
    </lineage>
</organism>
<dbReference type="PANTHER" id="PTHR31973:SF113">
    <property type="entry name" value="PROTEIN FAR1-RELATED SEQUENCE 5-LIKE"/>
    <property type="match status" value="1"/>
</dbReference>
<keyword evidence="3" id="KW-0862">Zinc</keyword>
<keyword evidence="2 4" id="KW-0863">Zinc-finger</keyword>
<name>A0A1S4CH01_TOBAC</name>
<dbReference type="InterPro" id="IPR036875">
    <property type="entry name" value="Znf_CCHC_sf"/>
</dbReference>
<dbReference type="Pfam" id="PF04434">
    <property type="entry name" value="SWIM"/>
    <property type="match status" value="1"/>
</dbReference>
<dbReference type="InterPro" id="IPR006564">
    <property type="entry name" value="Znf_PMZ"/>
</dbReference>
<evidence type="ECO:0000259" key="5">
    <source>
        <dbReference type="PROSITE" id="PS50158"/>
    </source>
</evidence>
<sequence length="159" mass="18489">MLKDNQVLSQSMRVRSSTEYVHTVTDGCKRFIVCLRKRNCTCGRFQLDELPCGHALAVLRSRNLRSDEYCSAYYTRANLLKIYEIPVDPLPDESEWNIPFDIAEEEVLPRTGKRAPGRPHKPRYKTFNEVRAKKYKVLCSNCGRLGHNKKTCRNVPKRK</sequence>
<dbReference type="InterPro" id="IPR001878">
    <property type="entry name" value="Znf_CCHC"/>
</dbReference>
<gene>
    <name evidence="7" type="primary">LOC107818888</name>
</gene>
<dbReference type="OMA" id="ASWRSIY"/>
<dbReference type="PROSITE" id="PS50158">
    <property type="entry name" value="ZF_CCHC"/>
    <property type="match status" value="1"/>
</dbReference>
<protein>
    <recommendedName>
        <fullName evidence="8">SWIM-type domain-containing protein</fullName>
    </recommendedName>
</protein>
<dbReference type="OrthoDB" id="1299713at2759"/>
<evidence type="ECO:0000313" key="7">
    <source>
        <dbReference type="RefSeq" id="XP_016500450.1"/>
    </source>
</evidence>
<dbReference type="KEGG" id="nta:107818888"/>
<dbReference type="InterPro" id="IPR007527">
    <property type="entry name" value="Znf_SWIM"/>
</dbReference>
<evidence type="ECO:0008006" key="8">
    <source>
        <dbReference type="Google" id="ProtNLM"/>
    </source>
</evidence>
<dbReference type="SUPFAM" id="SSF57756">
    <property type="entry name" value="Retrovirus zinc finger-like domains"/>
    <property type="match status" value="1"/>
</dbReference>
<dbReference type="PaxDb" id="4097-A0A1S4CH01"/>
<dbReference type="PANTHER" id="PTHR31973">
    <property type="entry name" value="POLYPROTEIN, PUTATIVE-RELATED"/>
    <property type="match status" value="1"/>
</dbReference>
<accession>A0A1S4CH01</accession>
<evidence type="ECO:0000256" key="1">
    <source>
        <dbReference type="ARBA" id="ARBA00022723"/>
    </source>
</evidence>
<dbReference type="STRING" id="4097.A0A1S4CH01"/>
<evidence type="ECO:0000256" key="3">
    <source>
        <dbReference type="ARBA" id="ARBA00022833"/>
    </source>
</evidence>
<evidence type="ECO:0000256" key="2">
    <source>
        <dbReference type="ARBA" id="ARBA00022771"/>
    </source>
</evidence>
<feature type="domain" description="CCHC-type" evidence="5">
    <location>
        <begin position="139"/>
        <end position="154"/>
    </location>
</feature>
<dbReference type="PROSITE" id="PS50966">
    <property type="entry name" value="ZF_SWIM"/>
    <property type="match status" value="1"/>
</dbReference>